<evidence type="ECO:0000259" key="4">
    <source>
        <dbReference type="Pfam" id="PF00171"/>
    </source>
</evidence>
<evidence type="ECO:0000256" key="2">
    <source>
        <dbReference type="ARBA" id="ARBA00022857"/>
    </source>
</evidence>
<dbReference type="GO" id="GO:0004777">
    <property type="term" value="F:succinate-semialdehyde dehydrogenase (NAD+) activity"/>
    <property type="evidence" value="ECO:0007669"/>
    <property type="project" value="TreeGrafter"/>
</dbReference>
<dbReference type="InterPro" id="IPR015590">
    <property type="entry name" value="Aldehyde_DH_dom"/>
</dbReference>
<dbReference type="InterPro" id="IPR047110">
    <property type="entry name" value="GABD/Sad-like"/>
</dbReference>
<dbReference type="SUPFAM" id="SSF53720">
    <property type="entry name" value="ALDH-like"/>
    <property type="match status" value="1"/>
</dbReference>
<accession>A0A7D5E5D6</accession>
<gene>
    <name evidence="5" type="ORF">HWN40_00790</name>
</gene>
<dbReference type="CDD" id="cd07100">
    <property type="entry name" value="ALDH_SSADH1_GabD1"/>
    <property type="match status" value="1"/>
</dbReference>
<dbReference type="InterPro" id="IPR016163">
    <property type="entry name" value="Ald_DH_C"/>
</dbReference>
<dbReference type="GeneID" id="55820167"/>
<comment type="similarity">
    <text evidence="1">Belongs to the aldehyde dehydrogenase family.</text>
</comment>
<dbReference type="PROSITE" id="PS00070">
    <property type="entry name" value="ALDEHYDE_DEHYDR_CYS"/>
    <property type="match status" value="1"/>
</dbReference>
<dbReference type="RefSeq" id="WP_176963976.1">
    <property type="nucleotide sequence ID" value="NZ_CP058215.1"/>
</dbReference>
<proteinExistence type="inferred from homology"/>
<dbReference type="Pfam" id="PF00171">
    <property type="entry name" value="Aldedh"/>
    <property type="match status" value="1"/>
</dbReference>
<dbReference type="PANTHER" id="PTHR43217">
    <property type="entry name" value="SUCCINATE SEMIALDEHYDE DEHYDROGENASE [NAD(P)+] SAD"/>
    <property type="match status" value="1"/>
</dbReference>
<keyword evidence="6" id="KW-1185">Reference proteome</keyword>
<dbReference type="Gene3D" id="3.40.605.10">
    <property type="entry name" value="Aldehyde Dehydrogenase, Chain A, domain 1"/>
    <property type="match status" value="1"/>
</dbReference>
<dbReference type="InterPro" id="IPR016161">
    <property type="entry name" value="Ald_DH/histidinol_DH"/>
</dbReference>
<dbReference type="FunFam" id="3.40.605.10:FF:000012">
    <property type="entry name" value="NAD-dependent succinate-semialdehyde dehydrogenase"/>
    <property type="match status" value="1"/>
</dbReference>
<dbReference type="OrthoDB" id="6342at2157"/>
<dbReference type="FunFam" id="3.40.309.10:FF:000010">
    <property type="entry name" value="Gamma-aminobutyraldehyde dehydrogenase"/>
    <property type="match status" value="1"/>
</dbReference>
<dbReference type="GO" id="GO:0004030">
    <property type="term" value="F:aldehyde dehydrogenase [NAD(P)+] activity"/>
    <property type="evidence" value="ECO:0007669"/>
    <property type="project" value="InterPro"/>
</dbReference>
<dbReference type="AlphaFoldDB" id="A0A7D5E5D6"/>
<dbReference type="EMBL" id="CP058215">
    <property type="protein sequence ID" value="QLC48913.1"/>
    <property type="molecule type" value="Genomic_DNA"/>
</dbReference>
<dbReference type="InterPro" id="IPR016162">
    <property type="entry name" value="Ald_DH_N"/>
</dbReference>
<name>A0A7D5E5D6_9EURY</name>
<protein>
    <submittedName>
        <fullName evidence="5">NAD-dependent succinate-semialdehyde dehydrogenase</fullName>
    </submittedName>
</protein>
<evidence type="ECO:0000313" key="5">
    <source>
        <dbReference type="EMBL" id="QLC48913.1"/>
    </source>
</evidence>
<reference evidence="5 6" key="1">
    <citation type="submission" date="2020-06" db="EMBL/GenBank/DDBJ databases">
        <title>Methanolobus halotolerans sp. nov., isolated from a saline lake Tus in Siberia.</title>
        <authorList>
            <person name="Shen Y."/>
            <person name="Chen S.-C."/>
            <person name="Lai M.-C."/>
            <person name="Huang H.-H."/>
            <person name="Chiu H.-H."/>
            <person name="Tang S.-L."/>
            <person name="Rogozin D.Y."/>
            <person name="Degermendzhy A.G."/>
        </authorList>
    </citation>
    <scope>NUCLEOTIDE SEQUENCE [LARGE SCALE GENOMIC DNA]</scope>
    <source>
        <strain evidence="5 6">DSM 21339</strain>
    </source>
</reference>
<feature type="domain" description="Aldehyde dehydrogenase" evidence="4">
    <location>
        <begin position="3"/>
        <end position="451"/>
    </location>
</feature>
<organism evidence="5 6">
    <name type="scientific">Methanolobus zinderi</name>
    <dbReference type="NCBI Taxonomy" id="536044"/>
    <lineage>
        <taxon>Archaea</taxon>
        <taxon>Methanobacteriati</taxon>
        <taxon>Methanobacteriota</taxon>
        <taxon>Stenosarchaea group</taxon>
        <taxon>Methanomicrobia</taxon>
        <taxon>Methanosarcinales</taxon>
        <taxon>Methanosarcinaceae</taxon>
        <taxon>Methanolobus</taxon>
    </lineage>
</organism>
<dbReference type="InterPro" id="IPR044148">
    <property type="entry name" value="ALDH_GabD1-like"/>
</dbReference>
<sequence length="455" mass="50288">MESIKSVNPATGEMIGDFELDTRYIVENKIKLSGKDFRDWKGTMPVDRSMYLENIAGLLRERKQELAEMITREMGKPIKQSRDEIEKCAWLSEYFAQNVETFLAAEFVDTDAETSGFLYEPMGTILNIMPWNFPFWQAMRAAIPAIAAGNVILLKHSSDVPMCSLEIEKIFCAAGLPSGVFQSMLIRGKEASELIARDEISGVSFTGSTDAGQKVAAQAGNHMKKYVLELGGSDPFIVLEDADIQRTAEEAVSARFQNSGQSCIASKRFIIAENIAEDFTDIFLSKIDNLKIGDPMDESTDLGPLVNSKQVEKLQRQVDETLAMGADILLEGGPMEGDGFYYKPVVLNNITGSAPVLKEETFGPVAPIITFKDESEALELANSTRFGLGASVWTEDRDRAMTLIRDIQAGVVAINNKVASDPRLPFGGYRSSGLGRELYRVGMQEFMQIKSLKVY</sequence>
<dbReference type="Gene3D" id="3.40.309.10">
    <property type="entry name" value="Aldehyde Dehydrogenase, Chain A, domain 2"/>
    <property type="match status" value="1"/>
</dbReference>
<dbReference type="InterPro" id="IPR016160">
    <property type="entry name" value="Ald_DH_CS_CYS"/>
</dbReference>
<dbReference type="Proteomes" id="UP000509594">
    <property type="component" value="Chromosome"/>
</dbReference>
<keyword evidence="2" id="KW-0521">NADP</keyword>
<evidence type="ECO:0000256" key="1">
    <source>
        <dbReference type="ARBA" id="ARBA00009986"/>
    </source>
</evidence>
<dbReference type="PANTHER" id="PTHR43217:SF1">
    <property type="entry name" value="SUCCINATE SEMIALDEHYDE DEHYDROGENASE [NAD(P)+] SAD"/>
    <property type="match status" value="1"/>
</dbReference>
<evidence type="ECO:0000313" key="6">
    <source>
        <dbReference type="Proteomes" id="UP000509594"/>
    </source>
</evidence>
<keyword evidence="3" id="KW-0560">Oxidoreductase</keyword>
<evidence type="ECO:0000256" key="3">
    <source>
        <dbReference type="ARBA" id="ARBA00023002"/>
    </source>
</evidence>
<dbReference type="KEGG" id="mzi:HWN40_00790"/>